<evidence type="ECO:0000313" key="2">
    <source>
        <dbReference type="Proteomes" id="UP001153269"/>
    </source>
</evidence>
<dbReference type="Proteomes" id="UP001153269">
    <property type="component" value="Unassembled WGS sequence"/>
</dbReference>
<keyword evidence="2" id="KW-1185">Reference proteome</keyword>
<gene>
    <name evidence="1" type="ORF">PLEPLA_LOCUS17739</name>
</gene>
<sequence length="51" mass="5711">MPKAQKGKVQAVREKAVHPLSRKAAWLSGEEIRLRKKAKQKTGKASRLSDI</sequence>
<protein>
    <submittedName>
        <fullName evidence="1">Uncharacterized protein</fullName>
    </submittedName>
</protein>
<name>A0A9N7UD84_PLEPL</name>
<feature type="non-terminal residue" evidence="1">
    <location>
        <position position="1"/>
    </location>
</feature>
<organism evidence="1 2">
    <name type="scientific">Pleuronectes platessa</name>
    <name type="common">European plaice</name>
    <dbReference type="NCBI Taxonomy" id="8262"/>
    <lineage>
        <taxon>Eukaryota</taxon>
        <taxon>Metazoa</taxon>
        <taxon>Chordata</taxon>
        <taxon>Craniata</taxon>
        <taxon>Vertebrata</taxon>
        <taxon>Euteleostomi</taxon>
        <taxon>Actinopterygii</taxon>
        <taxon>Neopterygii</taxon>
        <taxon>Teleostei</taxon>
        <taxon>Neoteleostei</taxon>
        <taxon>Acanthomorphata</taxon>
        <taxon>Carangaria</taxon>
        <taxon>Pleuronectiformes</taxon>
        <taxon>Pleuronectoidei</taxon>
        <taxon>Pleuronectidae</taxon>
        <taxon>Pleuronectes</taxon>
    </lineage>
</organism>
<evidence type="ECO:0000313" key="1">
    <source>
        <dbReference type="EMBL" id="CAB1429759.1"/>
    </source>
</evidence>
<comment type="caution">
    <text evidence="1">The sequence shown here is derived from an EMBL/GenBank/DDBJ whole genome shotgun (WGS) entry which is preliminary data.</text>
</comment>
<proteinExistence type="predicted"/>
<dbReference type="AlphaFoldDB" id="A0A9N7UD84"/>
<dbReference type="EMBL" id="CADEAL010001169">
    <property type="protein sequence ID" value="CAB1429759.1"/>
    <property type="molecule type" value="Genomic_DNA"/>
</dbReference>
<accession>A0A9N7UD84</accession>
<reference evidence="1" key="1">
    <citation type="submission" date="2020-03" db="EMBL/GenBank/DDBJ databases">
        <authorList>
            <person name="Weist P."/>
        </authorList>
    </citation>
    <scope>NUCLEOTIDE SEQUENCE</scope>
</reference>